<reference evidence="5" key="1">
    <citation type="submission" date="2020-09" db="EMBL/GenBank/DDBJ databases">
        <title>Genome-Enabled Discovery of Anthraquinone Biosynthesis in Senna tora.</title>
        <authorList>
            <person name="Kang S.-H."/>
            <person name="Pandey R.P."/>
            <person name="Lee C.-M."/>
            <person name="Sim J.-S."/>
            <person name="Jeong J.-T."/>
            <person name="Choi B.-S."/>
            <person name="Jung M."/>
            <person name="Ginzburg D."/>
            <person name="Zhao K."/>
            <person name="Won S.Y."/>
            <person name="Oh T.-J."/>
            <person name="Yu Y."/>
            <person name="Kim N.-H."/>
            <person name="Lee O.R."/>
            <person name="Lee T.-H."/>
            <person name="Bashyal P."/>
            <person name="Kim T.-S."/>
            <person name="Lee W.-H."/>
            <person name="Kawkins C."/>
            <person name="Kim C.-K."/>
            <person name="Kim J.S."/>
            <person name="Ahn B.O."/>
            <person name="Rhee S.Y."/>
            <person name="Sohng J.K."/>
        </authorList>
    </citation>
    <scope>NUCLEOTIDE SEQUENCE</scope>
    <source>
        <tissue evidence="5">Leaf</tissue>
    </source>
</reference>
<dbReference type="AlphaFoldDB" id="A0A834TT32"/>
<evidence type="ECO:0000313" key="5">
    <source>
        <dbReference type="EMBL" id="KAF7823439.1"/>
    </source>
</evidence>
<keyword evidence="6" id="KW-1185">Reference proteome</keyword>
<dbReference type="Pfam" id="PF00085">
    <property type="entry name" value="Thioredoxin"/>
    <property type="match status" value="1"/>
</dbReference>
<dbReference type="GO" id="GO:0005783">
    <property type="term" value="C:endoplasmic reticulum"/>
    <property type="evidence" value="ECO:0007669"/>
    <property type="project" value="TreeGrafter"/>
</dbReference>
<feature type="domain" description="Thioredoxin" evidence="4">
    <location>
        <begin position="15"/>
        <end position="134"/>
    </location>
</feature>
<comment type="caution">
    <text evidence="5">The sequence shown here is derived from an EMBL/GenBank/DDBJ whole genome shotgun (WGS) entry which is preliminary data.</text>
</comment>
<dbReference type="GO" id="GO:0003756">
    <property type="term" value="F:protein disulfide isomerase activity"/>
    <property type="evidence" value="ECO:0007669"/>
    <property type="project" value="TreeGrafter"/>
</dbReference>
<evidence type="ECO:0000256" key="1">
    <source>
        <dbReference type="ARBA" id="ARBA00006347"/>
    </source>
</evidence>
<protein>
    <submittedName>
        <fullName evidence="5">Protein disulfide isomerase-like 5-1</fullName>
    </submittedName>
</protein>
<dbReference type="PANTHER" id="PTHR45672:SF3">
    <property type="entry name" value="THIOREDOXIN DOMAIN-CONTAINING PROTEIN 5"/>
    <property type="match status" value="1"/>
</dbReference>
<dbReference type="InterPro" id="IPR036249">
    <property type="entry name" value="Thioredoxin-like_sf"/>
</dbReference>
<dbReference type="EMBL" id="JAAIUW010000007">
    <property type="protein sequence ID" value="KAF7823439.1"/>
    <property type="molecule type" value="Genomic_DNA"/>
</dbReference>
<proteinExistence type="inferred from homology"/>
<keyword evidence="2 3" id="KW-0732">Signal</keyword>
<keyword evidence="5" id="KW-0413">Isomerase</keyword>
<evidence type="ECO:0000313" key="6">
    <source>
        <dbReference type="Proteomes" id="UP000634136"/>
    </source>
</evidence>
<dbReference type="GO" id="GO:0006457">
    <property type="term" value="P:protein folding"/>
    <property type="evidence" value="ECO:0007669"/>
    <property type="project" value="TreeGrafter"/>
</dbReference>
<sequence>MRFRRASFLLATCVLLLALALPSQSEVITLTADTFSDKIKEKDTAWFVKFCVPWCKHCKKLGSLWEDLGKEMEGEDEIEIGEVDCGLNKQVCSKVDIHSYPTFKVFYDGEEVAKYKGTRDVESLKTFVLEEAEKAAAKSQQAQLDSDQEL</sequence>
<dbReference type="PROSITE" id="PS51352">
    <property type="entry name" value="THIOREDOXIN_2"/>
    <property type="match status" value="1"/>
</dbReference>
<gene>
    <name evidence="5" type="ORF">G2W53_021583</name>
</gene>
<comment type="similarity">
    <text evidence="1">Belongs to the protein disulfide isomerase family.</text>
</comment>
<accession>A0A834TT32</accession>
<dbReference type="InterPro" id="IPR013766">
    <property type="entry name" value="Thioredoxin_domain"/>
</dbReference>
<evidence type="ECO:0000256" key="2">
    <source>
        <dbReference type="ARBA" id="ARBA00022729"/>
    </source>
</evidence>
<dbReference type="SUPFAM" id="SSF52833">
    <property type="entry name" value="Thioredoxin-like"/>
    <property type="match status" value="1"/>
</dbReference>
<dbReference type="PANTHER" id="PTHR45672">
    <property type="entry name" value="PROTEIN DISULFIDE-ISOMERASE C17H9.14C-RELATED"/>
    <property type="match status" value="1"/>
</dbReference>
<feature type="signal peptide" evidence="3">
    <location>
        <begin position="1"/>
        <end position="25"/>
    </location>
</feature>
<evidence type="ECO:0000259" key="4">
    <source>
        <dbReference type="PROSITE" id="PS51352"/>
    </source>
</evidence>
<dbReference type="Gene3D" id="3.40.30.10">
    <property type="entry name" value="Glutaredoxin"/>
    <property type="match status" value="1"/>
</dbReference>
<feature type="chain" id="PRO_5032470221" evidence="3">
    <location>
        <begin position="26"/>
        <end position="150"/>
    </location>
</feature>
<name>A0A834TT32_9FABA</name>
<dbReference type="OrthoDB" id="72053at2759"/>
<dbReference type="Proteomes" id="UP000634136">
    <property type="component" value="Unassembled WGS sequence"/>
</dbReference>
<dbReference type="InterPro" id="IPR051063">
    <property type="entry name" value="PDI"/>
</dbReference>
<organism evidence="5 6">
    <name type="scientific">Senna tora</name>
    <dbReference type="NCBI Taxonomy" id="362788"/>
    <lineage>
        <taxon>Eukaryota</taxon>
        <taxon>Viridiplantae</taxon>
        <taxon>Streptophyta</taxon>
        <taxon>Embryophyta</taxon>
        <taxon>Tracheophyta</taxon>
        <taxon>Spermatophyta</taxon>
        <taxon>Magnoliopsida</taxon>
        <taxon>eudicotyledons</taxon>
        <taxon>Gunneridae</taxon>
        <taxon>Pentapetalae</taxon>
        <taxon>rosids</taxon>
        <taxon>fabids</taxon>
        <taxon>Fabales</taxon>
        <taxon>Fabaceae</taxon>
        <taxon>Caesalpinioideae</taxon>
        <taxon>Cassia clade</taxon>
        <taxon>Senna</taxon>
    </lineage>
</organism>
<evidence type="ECO:0000256" key="3">
    <source>
        <dbReference type="SAM" id="SignalP"/>
    </source>
</evidence>